<dbReference type="Proteomes" id="UP001484239">
    <property type="component" value="Unassembled WGS sequence"/>
</dbReference>
<sequence>MATVANGRRAIKFENLSGRQKVAILLMTLGPEGAPVLTAGLTPDEIELLSLEIAQLEDVPPDVVERVLHEWFETEEEAFTLATGGVDTARDILRNTLGEEESEAVLHRIESQLREGTGFHSLRHADPSQLANVLRNEHVQTIALIMAHLETSLVAEVVRSLKPEVAGEVMLRMARMEKVHPEVLEIVERALGGEANIALSRDLAAAGGPAAVAAVLNLSSSALEKELLDGVGQKDPELVDEIKSLMFIFEDIIRLDDRAVQKVVQEADVRELARALKGASEELKAKFLGCMSQRAKAGLEQEMEFMGPTRLRDVEASQASIVKVVRDLESAGEVVISTGNDDDVLL</sequence>
<keyword evidence="6" id="KW-0145">Chemotaxis</keyword>
<dbReference type="Pfam" id="PF14841">
    <property type="entry name" value="FliG_M"/>
    <property type="match status" value="1"/>
</dbReference>
<keyword evidence="8" id="KW-0472">Membrane</keyword>
<evidence type="ECO:0000313" key="14">
    <source>
        <dbReference type="Proteomes" id="UP001484239"/>
    </source>
</evidence>
<dbReference type="PRINTS" id="PR00954">
    <property type="entry name" value="FLGMOTORFLIG"/>
</dbReference>
<evidence type="ECO:0000256" key="8">
    <source>
        <dbReference type="ARBA" id="ARBA00023136"/>
    </source>
</evidence>
<dbReference type="Gene3D" id="1.10.220.30">
    <property type="match status" value="3"/>
</dbReference>
<feature type="domain" description="Flagellar motor switch protein FliG C-terminal" evidence="10">
    <location>
        <begin position="232"/>
        <end position="336"/>
    </location>
</feature>
<dbReference type="InterPro" id="IPR032779">
    <property type="entry name" value="FliG_M"/>
</dbReference>
<evidence type="ECO:0000256" key="2">
    <source>
        <dbReference type="ARBA" id="ARBA00004413"/>
    </source>
</evidence>
<feature type="domain" description="Flagellar motor switch protein FliG middle" evidence="11">
    <location>
        <begin position="127"/>
        <end position="194"/>
    </location>
</feature>
<dbReference type="InterPro" id="IPR000090">
    <property type="entry name" value="Flg_Motor_Flig"/>
</dbReference>
<dbReference type="PANTHER" id="PTHR30534:SF0">
    <property type="entry name" value="FLAGELLAR MOTOR SWITCH PROTEIN FLIG"/>
    <property type="match status" value="1"/>
</dbReference>
<comment type="similarity">
    <text evidence="3">Belongs to the FliG family.</text>
</comment>
<comment type="caution">
    <text evidence="13">The sequence shown here is derived from an EMBL/GenBank/DDBJ whole genome shotgun (WGS) entry which is preliminary data.</text>
</comment>
<keyword evidence="13" id="KW-0282">Flagellum</keyword>
<evidence type="ECO:0000256" key="1">
    <source>
        <dbReference type="ARBA" id="ARBA00004117"/>
    </source>
</evidence>
<evidence type="ECO:0000259" key="12">
    <source>
        <dbReference type="Pfam" id="PF14842"/>
    </source>
</evidence>
<keyword evidence="9" id="KW-0975">Bacterial flagellum</keyword>
<dbReference type="SUPFAM" id="SSF48029">
    <property type="entry name" value="FliG"/>
    <property type="match status" value="2"/>
</dbReference>
<dbReference type="InterPro" id="IPR011002">
    <property type="entry name" value="FliG_a-hlx"/>
</dbReference>
<keyword evidence="13" id="KW-0969">Cilium</keyword>
<dbReference type="InterPro" id="IPR023087">
    <property type="entry name" value="Flg_Motor_Flig_C"/>
</dbReference>
<evidence type="ECO:0000256" key="5">
    <source>
        <dbReference type="ARBA" id="ARBA00022475"/>
    </source>
</evidence>
<evidence type="ECO:0000313" key="13">
    <source>
        <dbReference type="EMBL" id="MEK9502500.1"/>
    </source>
</evidence>
<comment type="subcellular location">
    <subcellularLocation>
        <location evidence="1">Bacterial flagellum basal body</location>
    </subcellularLocation>
    <subcellularLocation>
        <location evidence="2">Cell membrane</location>
        <topology evidence="2">Peripheral membrane protein</topology>
        <orientation evidence="2">Cytoplasmic side</orientation>
    </subcellularLocation>
</comment>
<evidence type="ECO:0000256" key="4">
    <source>
        <dbReference type="ARBA" id="ARBA00021870"/>
    </source>
</evidence>
<organism evidence="13 14">
    <name type="scientific">Gaopeijia maritima</name>
    <dbReference type="NCBI Taxonomy" id="3119007"/>
    <lineage>
        <taxon>Bacteria</taxon>
        <taxon>Pseudomonadati</taxon>
        <taxon>Gemmatimonadota</taxon>
        <taxon>Longimicrobiia</taxon>
        <taxon>Gaopeijiales</taxon>
        <taxon>Gaopeijiaceae</taxon>
        <taxon>Gaopeijia</taxon>
    </lineage>
</organism>
<evidence type="ECO:0000256" key="6">
    <source>
        <dbReference type="ARBA" id="ARBA00022500"/>
    </source>
</evidence>
<name>A0ABU9ECN8_9BACT</name>
<dbReference type="Pfam" id="PF14842">
    <property type="entry name" value="FliG_N"/>
    <property type="match status" value="1"/>
</dbReference>
<keyword evidence="14" id="KW-1185">Reference proteome</keyword>
<dbReference type="PANTHER" id="PTHR30534">
    <property type="entry name" value="FLAGELLAR MOTOR SWITCH PROTEIN FLIG"/>
    <property type="match status" value="1"/>
</dbReference>
<dbReference type="EMBL" id="JBBHLI010000012">
    <property type="protein sequence ID" value="MEK9502500.1"/>
    <property type="molecule type" value="Genomic_DNA"/>
</dbReference>
<reference evidence="13 14" key="1">
    <citation type="submission" date="2024-02" db="EMBL/GenBank/DDBJ databases">
        <title>A novel Gemmatimonadota bacterium.</title>
        <authorList>
            <person name="Du Z.-J."/>
            <person name="Ye Y.-Q."/>
        </authorList>
    </citation>
    <scope>NUCLEOTIDE SEQUENCE [LARGE SCALE GENOMIC DNA]</scope>
    <source>
        <strain evidence="13 14">DH-20</strain>
    </source>
</reference>
<evidence type="ECO:0000256" key="9">
    <source>
        <dbReference type="ARBA" id="ARBA00023143"/>
    </source>
</evidence>
<keyword evidence="5" id="KW-1003">Cell membrane</keyword>
<proteinExistence type="inferred from homology"/>
<dbReference type="Pfam" id="PF01706">
    <property type="entry name" value="FliG_C"/>
    <property type="match status" value="1"/>
</dbReference>
<evidence type="ECO:0000256" key="3">
    <source>
        <dbReference type="ARBA" id="ARBA00010299"/>
    </source>
</evidence>
<evidence type="ECO:0000259" key="11">
    <source>
        <dbReference type="Pfam" id="PF14841"/>
    </source>
</evidence>
<accession>A0ABU9ECN8</accession>
<dbReference type="NCBIfam" id="TIGR00207">
    <property type="entry name" value="fliG"/>
    <property type="match status" value="1"/>
</dbReference>
<keyword evidence="7" id="KW-0283">Flagellar rotation</keyword>
<evidence type="ECO:0000259" key="10">
    <source>
        <dbReference type="Pfam" id="PF01706"/>
    </source>
</evidence>
<dbReference type="PIRSF" id="PIRSF003161">
    <property type="entry name" value="FliG"/>
    <property type="match status" value="1"/>
</dbReference>
<gene>
    <name evidence="13" type="primary">fliG</name>
    <name evidence="13" type="ORF">WI372_16020</name>
</gene>
<evidence type="ECO:0000256" key="7">
    <source>
        <dbReference type="ARBA" id="ARBA00022779"/>
    </source>
</evidence>
<dbReference type="InterPro" id="IPR028263">
    <property type="entry name" value="FliG_N"/>
</dbReference>
<dbReference type="RefSeq" id="WP_405280624.1">
    <property type="nucleotide sequence ID" value="NZ_CP144380.1"/>
</dbReference>
<feature type="domain" description="Flagellar motor switch protein FliG N-terminal" evidence="12">
    <location>
        <begin position="15"/>
        <end position="114"/>
    </location>
</feature>
<keyword evidence="13" id="KW-0966">Cell projection</keyword>
<protein>
    <recommendedName>
        <fullName evidence="4">Flagellar motor switch protein FliG</fullName>
    </recommendedName>
</protein>